<reference evidence="2 3" key="1">
    <citation type="submission" date="2020-05" db="EMBL/GenBank/DDBJ databases">
        <title>Genomic Encyclopedia of Type Strains, Phase IV (KMG-V): Genome sequencing to study the core and pangenomes of soil and plant-associated prokaryotes.</title>
        <authorList>
            <person name="Whitman W."/>
        </authorList>
    </citation>
    <scope>NUCLEOTIDE SEQUENCE [LARGE SCALE GENOMIC DNA]</scope>
    <source>
        <strain evidence="2 3">9A</strain>
    </source>
</reference>
<dbReference type="InterPro" id="IPR028098">
    <property type="entry name" value="Glyco_trans_4-like_N"/>
</dbReference>
<dbReference type="PANTHER" id="PTHR45947">
    <property type="entry name" value="SULFOQUINOVOSYL TRANSFERASE SQD2"/>
    <property type="match status" value="1"/>
</dbReference>
<evidence type="ECO:0000313" key="3">
    <source>
        <dbReference type="Proteomes" id="UP000779507"/>
    </source>
</evidence>
<dbReference type="InterPro" id="IPR050194">
    <property type="entry name" value="Glycosyltransferase_grp1"/>
</dbReference>
<name>A0ABX2FN85_9BACT</name>
<evidence type="ECO:0000259" key="1">
    <source>
        <dbReference type="Pfam" id="PF13439"/>
    </source>
</evidence>
<dbReference type="PANTHER" id="PTHR45947:SF3">
    <property type="entry name" value="SULFOQUINOVOSYL TRANSFERASE SQD2"/>
    <property type="match status" value="1"/>
</dbReference>
<dbReference type="EMBL" id="JABSNP010000004">
    <property type="protein sequence ID" value="NRT18412.1"/>
    <property type="molecule type" value="Genomic_DNA"/>
</dbReference>
<proteinExistence type="predicted"/>
<evidence type="ECO:0000313" key="2">
    <source>
        <dbReference type="EMBL" id="NRT18412.1"/>
    </source>
</evidence>
<comment type="caution">
    <text evidence="2">The sequence shown here is derived from an EMBL/GenBank/DDBJ whole genome shotgun (WGS) entry which is preliminary data.</text>
</comment>
<dbReference type="RefSeq" id="WP_173809151.1">
    <property type="nucleotide sequence ID" value="NZ_JABSNP010000004.1"/>
</dbReference>
<dbReference type="Proteomes" id="UP000779507">
    <property type="component" value="Unassembled WGS sequence"/>
</dbReference>
<sequence length="415" mass="44579">MRIAYFSECMTPGQDGVSRVLQRLVLYHRTQGHDVCWITALPDPSLPEAQLCTRSVPVPGYAPYRMSTGWPGHLLAQLAAFAPDVLHIHAPFWLGWAASRLAQRLGIPCVATFHTDFASYVGYHGSGVLAPLLRWHNRLVYNACTLTLVPSRTMQAALTAEGIRRTRVLPHGVDTGAFSPAFRSAAWRRAIGAGGAGPAACILLYVGRLVWEKNLALLAQALPEVLAGQPTAAFVFVGDGPARGALQRQLPQAHFLGYQAGEALATAYASSDALVFPSATETFGNVTLEAMASGLACLVADAGGSADLVEHGVTGLKFAPHCAADLARNLHELVQNEPQRKRMARHGLAFAQRQTWPAILDQQQRVYEELVAHRAGRGPRLPPMPPPAPVEEITRELVGWSLPPAGVLGTGKLTT</sequence>
<accession>A0ABX2FN85</accession>
<protein>
    <submittedName>
        <fullName evidence="2">Glycosyltransferase involved in cell wall biosynthesis</fullName>
    </submittedName>
</protein>
<gene>
    <name evidence="2" type="ORF">HNP98_001229</name>
</gene>
<keyword evidence="3" id="KW-1185">Reference proteome</keyword>
<feature type="domain" description="Glycosyltransferase subfamily 4-like N-terminal" evidence="1">
    <location>
        <begin position="15"/>
        <end position="175"/>
    </location>
</feature>
<dbReference type="Pfam" id="PF13692">
    <property type="entry name" value="Glyco_trans_1_4"/>
    <property type="match status" value="1"/>
</dbReference>
<dbReference type="Gene3D" id="3.40.50.2000">
    <property type="entry name" value="Glycogen Phosphorylase B"/>
    <property type="match status" value="2"/>
</dbReference>
<dbReference type="SUPFAM" id="SSF53756">
    <property type="entry name" value="UDP-Glycosyltransferase/glycogen phosphorylase"/>
    <property type="match status" value="1"/>
</dbReference>
<organism evidence="2 3">
    <name type="scientific">Hymenobacter caeli</name>
    <dbReference type="NCBI Taxonomy" id="2735894"/>
    <lineage>
        <taxon>Bacteria</taxon>
        <taxon>Pseudomonadati</taxon>
        <taxon>Bacteroidota</taxon>
        <taxon>Cytophagia</taxon>
        <taxon>Cytophagales</taxon>
        <taxon>Hymenobacteraceae</taxon>
        <taxon>Hymenobacter</taxon>
    </lineage>
</organism>
<dbReference type="Pfam" id="PF13439">
    <property type="entry name" value="Glyco_transf_4"/>
    <property type="match status" value="1"/>
</dbReference>
<dbReference type="CDD" id="cd03814">
    <property type="entry name" value="GT4-like"/>
    <property type="match status" value="1"/>
</dbReference>